<feature type="region of interest" description="Disordered" evidence="1">
    <location>
        <begin position="55"/>
        <end position="75"/>
    </location>
</feature>
<keyword evidence="3" id="KW-1185">Reference proteome</keyword>
<gene>
    <name evidence="2" type="ORF">SMTD_LOCUS4508</name>
</gene>
<dbReference type="Proteomes" id="UP000269396">
    <property type="component" value="Unassembled WGS sequence"/>
</dbReference>
<feature type="compositionally biased region" description="Basic residues" evidence="1">
    <location>
        <begin position="55"/>
        <end position="64"/>
    </location>
</feature>
<dbReference type="AlphaFoldDB" id="A0A183NQX3"/>
<accession>A0A183NQX3</accession>
<sequence length="133" mass="15088">MEDNWKGIKEALTSTCQEQLGRNKHHHKEWISIETLDEIEEMKNKKTAINIAKDKQRKSKHKLNTLKQTSKPAPMNPLEIEAAHTDIPIDVNPPTKEEIRMEIRQIKSGKAAGPDNITAKALKSDIELTTSMP</sequence>
<reference evidence="2 3" key="1">
    <citation type="submission" date="2018-11" db="EMBL/GenBank/DDBJ databases">
        <authorList>
            <consortium name="Pathogen Informatics"/>
        </authorList>
    </citation>
    <scope>NUCLEOTIDE SEQUENCE [LARGE SCALE GENOMIC DNA]</scope>
    <source>
        <strain>Denwood</strain>
        <strain evidence="3">Zambia</strain>
    </source>
</reference>
<evidence type="ECO:0000313" key="3">
    <source>
        <dbReference type="Proteomes" id="UP000269396"/>
    </source>
</evidence>
<evidence type="ECO:0000256" key="1">
    <source>
        <dbReference type="SAM" id="MobiDB-lite"/>
    </source>
</evidence>
<dbReference type="EMBL" id="UZAL01013277">
    <property type="protein sequence ID" value="VDP07832.1"/>
    <property type="molecule type" value="Genomic_DNA"/>
</dbReference>
<proteinExistence type="predicted"/>
<name>A0A183NQX3_9TREM</name>
<protein>
    <submittedName>
        <fullName evidence="2">Uncharacterized protein</fullName>
    </submittedName>
</protein>
<organism evidence="2 3">
    <name type="scientific">Schistosoma mattheei</name>
    <dbReference type="NCBI Taxonomy" id="31246"/>
    <lineage>
        <taxon>Eukaryota</taxon>
        <taxon>Metazoa</taxon>
        <taxon>Spiralia</taxon>
        <taxon>Lophotrochozoa</taxon>
        <taxon>Platyhelminthes</taxon>
        <taxon>Trematoda</taxon>
        <taxon>Digenea</taxon>
        <taxon>Strigeidida</taxon>
        <taxon>Schistosomatoidea</taxon>
        <taxon>Schistosomatidae</taxon>
        <taxon>Schistosoma</taxon>
    </lineage>
</organism>
<evidence type="ECO:0000313" key="2">
    <source>
        <dbReference type="EMBL" id="VDP07832.1"/>
    </source>
</evidence>